<organism evidence="1 2">
    <name type="scientific">Hypsizygus marmoreus</name>
    <name type="common">White beech mushroom</name>
    <name type="synonym">Agaricus marmoreus</name>
    <dbReference type="NCBI Taxonomy" id="39966"/>
    <lineage>
        <taxon>Eukaryota</taxon>
        <taxon>Fungi</taxon>
        <taxon>Dikarya</taxon>
        <taxon>Basidiomycota</taxon>
        <taxon>Agaricomycotina</taxon>
        <taxon>Agaricomycetes</taxon>
        <taxon>Agaricomycetidae</taxon>
        <taxon>Agaricales</taxon>
        <taxon>Tricholomatineae</taxon>
        <taxon>Lyophyllaceae</taxon>
        <taxon>Hypsizygus</taxon>
    </lineage>
</organism>
<sequence>MRLPRGVNRRGLPAEKIYPKIYQYGVPIRVKPSEHAPKVPGTFVHYNFKMMTTCKGGGKIPYSRKKWWWKCIGAVVSIRRRPTKGGYMRGQRMAVSLGDISF</sequence>
<dbReference type="OrthoDB" id="3117970at2759"/>
<accession>A0A369JQM6</accession>
<dbReference type="InParanoid" id="A0A369JQM6"/>
<evidence type="ECO:0000313" key="1">
    <source>
        <dbReference type="EMBL" id="RDB24561.1"/>
    </source>
</evidence>
<reference evidence="1" key="1">
    <citation type="submission" date="2018-04" db="EMBL/GenBank/DDBJ databases">
        <title>Whole genome sequencing of Hypsizygus marmoreus.</title>
        <authorList>
            <person name="Choi I.-G."/>
            <person name="Min B."/>
            <person name="Kim J.-G."/>
            <person name="Kim S."/>
            <person name="Oh Y.-L."/>
            <person name="Kong W.-S."/>
            <person name="Park H."/>
            <person name="Jeong J."/>
            <person name="Song E.-S."/>
        </authorList>
    </citation>
    <scope>NUCLEOTIDE SEQUENCE [LARGE SCALE GENOMIC DNA]</scope>
    <source>
        <strain evidence="1">51987-8</strain>
    </source>
</reference>
<keyword evidence="2" id="KW-1185">Reference proteome</keyword>
<dbReference type="EMBL" id="LUEZ02000043">
    <property type="protein sequence ID" value="RDB24561.1"/>
    <property type="molecule type" value="Genomic_DNA"/>
</dbReference>
<comment type="caution">
    <text evidence="1">The sequence shown here is derived from an EMBL/GenBank/DDBJ whole genome shotgun (WGS) entry which is preliminary data.</text>
</comment>
<protein>
    <submittedName>
        <fullName evidence="1">Uncharacterized protein</fullName>
    </submittedName>
</protein>
<evidence type="ECO:0000313" key="2">
    <source>
        <dbReference type="Proteomes" id="UP000076154"/>
    </source>
</evidence>
<dbReference type="Proteomes" id="UP000076154">
    <property type="component" value="Unassembled WGS sequence"/>
</dbReference>
<proteinExistence type="predicted"/>
<dbReference type="AlphaFoldDB" id="A0A369JQM6"/>
<gene>
    <name evidence="1" type="ORF">Hypma_008347</name>
</gene>
<name>A0A369JQM6_HYPMA</name>